<dbReference type="InterPro" id="IPR005656">
    <property type="entry name" value="MmgE_PrpD"/>
</dbReference>
<dbReference type="EMBL" id="WHNP01000058">
    <property type="protein sequence ID" value="MPW22150.1"/>
    <property type="molecule type" value="Genomic_DNA"/>
</dbReference>
<dbReference type="InterPro" id="IPR045337">
    <property type="entry name" value="MmgE_PrpD_C"/>
</dbReference>
<dbReference type="Pfam" id="PF03972">
    <property type="entry name" value="MmgE_PrpD_N"/>
    <property type="match status" value="1"/>
</dbReference>
<organism evidence="4 5">
    <name type="scientific">Paraburkholderia franconis</name>
    <dbReference type="NCBI Taxonomy" id="2654983"/>
    <lineage>
        <taxon>Bacteria</taxon>
        <taxon>Pseudomonadati</taxon>
        <taxon>Pseudomonadota</taxon>
        <taxon>Betaproteobacteria</taxon>
        <taxon>Burkholderiales</taxon>
        <taxon>Burkholderiaceae</taxon>
        <taxon>Paraburkholderia</taxon>
    </lineage>
</organism>
<dbReference type="Pfam" id="PF19305">
    <property type="entry name" value="MmgE_PrpD_C"/>
    <property type="match status" value="1"/>
</dbReference>
<dbReference type="Proteomes" id="UP000484381">
    <property type="component" value="Unassembled WGS sequence"/>
</dbReference>
<evidence type="ECO:0000313" key="5">
    <source>
        <dbReference type="Proteomes" id="UP000484381"/>
    </source>
</evidence>
<dbReference type="GO" id="GO:0016829">
    <property type="term" value="F:lyase activity"/>
    <property type="evidence" value="ECO:0007669"/>
    <property type="project" value="InterPro"/>
</dbReference>
<dbReference type="InterPro" id="IPR042188">
    <property type="entry name" value="MmgE/PrpD_sf_2"/>
</dbReference>
<dbReference type="RefSeq" id="WP_152766619.1">
    <property type="nucleotide sequence ID" value="NZ_WHNP01000058.1"/>
</dbReference>
<dbReference type="Gene3D" id="3.30.1330.120">
    <property type="entry name" value="2-methylcitrate dehydratase PrpD"/>
    <property type="match status" value="1"/>
</dbReference>
<dbReference type="AlphaFoldDB" id="A0A7X1NHP4"/>
<dbReference type="PANTHER" id="PTHR16943">
    <property type="entry name" value="2-METHYLCITRATE DEHYDRATASE-RELATED"/>
    <property type="match status" value="1"/>
</dbReference>
<accession>A0A7X1NHP4</accession>
<feature type="domain" description="MmgE/PrpD C-terminal" evidence="3">
    <location>
        <begin position="283"/>
        <end position="452"/>
    </location>
</feature>
<comment type="similarity">
    <text evidence="1">Belongs to the PrpD family.</text>
</comment>
<keyword evidence="5" id="KW-1185">Reference proteome</keyword>
<dbReference type="InterPro" id="IPR045336">
    <property type="entry name" value="MmgE_PrpD_N"/>
</dbReference>
<evidence type="ECO:0000259" key="2">
    <source>
        <dbReference type="Pfam" id="PF03972"/>
    </source>
</evidence>
<dbReference type="InterPro" id="IPR036148">
    <property type="entry name" value="MmgE/PrpD_sf"/>
</dbReference>
<evidence type="ECO:0000313" key="4">
    <source>
        <dbReference type="EMBL" id="MPW22150.1"/>
    </source>
</evidence>
<feature type="domain" description="MmgE/PrpD N-terminal" evidence="2">
    <location>
        <begin position="17"/>
        <end position="255"/>
    </location>
</feature>
<dbReference type="Gene3D" id="1.10.4100.10">
    <property type="entry name" value="2-methylcitrate dehydratase PrpD"/>
    <property type="match status" value="1"/>
</dbReference>
<gene>
    <name evidence="4" type="ORF">GCT13_36285</name>
</gene>
<sequence length="471" mass="50326">MNQHNDIGTNPYTGGVAAFVAGLRYEAIPDEVRARIKLLILDSLGCALFGSGLEWSRILSDTLASIDTTQGCNVWGIPLKLSAPHAALVNGTMIQSFELDDVHRAGVLHVGAVTLPAVLAIAETLPADARMSGRDFLRACVAGYEVGPRVGMCMGPEHIAQGWHSGATVGVFSAAAGAAAALRLDTAQTVHALGIGGTQSAGLMAAQFGAMVKRMHAGRAAQSGLYGALLAQNGFTGIVDVFENPYGGFCSTFSRSTDRFDLTQLIDGLGERFETMNIALKFYSCVGSNHTTLDAIRAMQARHPFGANDVESIVVHGSRVTVDHVGWRYVPQGLTSAQLNLPYCVATLLLEGDVFVDQFSEDKVGDPQRMALADRVQVLEDPSITARGRGARHTVRVQVILRDGARLEETVESQRGSEHAFASEGEIVGKMTKLAAHRIEGEQIQRIVDWVMHAEEKADAAELVRLLAARG</sequence>
<comment type="caution">
    <text evidence="4">The sequence shown here is derived from an EMBL/GenBank/DDBJ whole genome shotgun (WGS) entry which is preliminary data.</text>
</comment>
<dbReference type="InterPro" id="IPR042183">
    <property type="entry name" value="MmgE/PrpD_sf_1"/>
</dbReference>
<evidence type="ECO:0000259" key="3">
    <source>
        <dbReference type="Pfam" id="PF19305"/>
    </source>
</evidence>
<dbReference type="PANTHER" id="PTHR16943:SF8">
    <property type="entry name" value="2-METHYLCITRATE DEHYDRATASE"/>
    <property type="match status" value="1"/>
</dbReference>
<protein>
    <submittedName>
        <fullName evidence="4">MmgE/PrpD family protein</fullName>
    </submittedName>
</protein>
<dbReference type="SUPFAM" id="SSF103378">
    <property type="entry name" value="2-methylcitrate dehydratase PrpD"/>
    <property type="match status" value="1"/>
</dbReference>
<reference evidence="4 5" key="1">
    <citation type="submission" date="2019-10" db="EMBL/GenBank/DDBJ databases">
        <title>Paraburkholderia sp. isolated from nodules of Mimosa pudica from Brazilian Atlantic Forest soils.</title>
        <authorList>
            <person name="Paulitsch F."/>
            <person name="Hungria M."/>
            <person name="Dall'Agnol R."/>
        </authorList>
    </citation>
    <scope>NUCLEOTIDE SEQUENCE [LARGE SCALE GENOMIC DNA]</scope>
    <source>
        <strain evidence="4 5">CNPSo 3157</strain>
    </source>
</reference>
<proteinExistence type="inferred from homology"/>
<name>A0A7X1NHP4_9BURK</name>
<evidence type="ECO:0000256" key="1">
    <source>
        <dbReference type="ARBA" id="ARBA00006174"/>
    </source>
</evidence>